<name>A0A3R6WXS5_APHAT</name>
<dbReference type="EMBL" id="QUTF01018252">
    <property type="protein sequence ID" value="RHZ02558.1"/>
    <property type="molecule type" value="Genomic_DNA"/>
</dbReference>
<sequence>MTFSIAVIIDVVKITFAILHSRSLHIAQDEASSDENKLDESMLTEGNDDETLTQSVAPLTSTSPIARLDSNDSYSSSSPTPGTLSLLTSSVQSAAETIHHLAQVSTHAHGVPVLMESTHVVTTRTVQFNAEVQLTVARRASPENYETV</sequence>
<protein>
    <submittedName>
        <fullName evidence="2">Uncharacterized protein</fullName>
    </submittedName>
</protein>
<accession>A0A3R6WXS5</accession>
<dbReference type="AlphaFoldDB" id="A0A3R6WXS5"/>
<feature type="compositionally biased region" description="Polar residues" evidence="1">
    <location>
        <begin position="52"/>
        <end position="64"/>
    </location>
</feature>
<dbReference type="Proteomes" id="UP000286510">
    <property type="component" value="Unassembled WGS sequence"/>
</dbReference>
<evidence type="ECO:0000256" key="1">
    <source>
        <dbReference type="SAM" id="MobiDB-lite"/>
    </source>
</evidence>
<comment type="caution">
    <text evidence="2">The sequence shown here is derived from an EMBL/GenBank/DDBJ whole genome shotgun (WGS) entry which is preliminary data.</text>
</comment>
<proteinExistence type="predicted"/>
<organism evidence="2 3">
    <name type="scientific">Aphanomyces astaci</name>
    <name type="common">Crayfish plague agent</name>
    <dbReference type="NCBI Taxonomy" id="112090"/>
    <lineage>
        <taxon>Eukaryota</taxon>
        <taxon>Sar</taxon>
        <taxon>Stramenopiles</taxon>
        <taxon>Oomycota</taxon>
        <taxon>Saprolegniomycetes</taxon>
        <taxon>Saprolegniales</taxon>
        <taxon>Verrucalvaceae</taxon>
        <taxon>Aphanomyces</taxon>
    </lineage>
</organism>
<evidence type="ECO:0000313" key="2">
    <source>
        <dbReference type="EMBL" id="RHZ02558.1"/>
    </source>
</evidence>
<reference evidence="2 3" key="1">
    <citation type="submission" date="2018-08" db="EMBL/GenBank/DDBJ databases">
        <title>Aphanomyces genome sequencing and annotation.</title>
        <authorList>
            <person name="Minardi D."/>
            <person name="Oidtmann B."/>
            <person name="Van Der Giezen M."/>
            <person name="Studholme D.J."/>
        </authorList>
    </citation>
    <scope>NUCLEOTIDE SEQUENCE [LARGE SCALE GENOMIC DNA]</scope>
    <source>
        <strain evidence="2 3">FDL457</strain>
    </source>
</reference>
<feature type="compositionally biased region" description="Low complexity" evidence="1">
    <location>
        <begin position="73"/>
        <end position="82"/>
    </location>
</feature>
<gene>
    <name evidence="2" type="ORF">DYB26_003090</name>
</gene>
<evidence type="ECO:0000313" key="3">
    <source>
        <dbReference type="Proteomes" id="UP000286510"/>
    </source>
</evidence>
<feature type="region of interest" description="Disordered" evidence="1">
    <location>
        <begin position="29"/>
        <end position="82"/>
    </location>
</feature>